<gene>
    <name evidence="1" type="ORF">SDC9_103731</name>
</gene>
<sequence>MKCADRMLLTLFLSTNVILYYGNVEILESIREEQLGIESAYREVSMQFAIALPFRRDA</sequence>
<protein>
    <submittedName>
        <fullName evidence="1">Uncharacterized protein</fullName>
    </submittedName>
</protein>
<comment type="caution">
    <text evidence="1">The sequence shown here is derived from an EMBL/GenBank/DDBJ whole genome shotgun (WGS) entry which is preliminary data.</text>
</comment>
<reference evidence="1" key="1">
    <citation type="submission" date="2019-08" db="EMBL/GenBank/DDBJ databases">
        <authorList>
            <person name="Kucharzyk K."/>
            <person name="Murdoch R.W."/>
            <person name="Higgins S."/>
            <person name="Loffler F."/>
        </authorList>
    </citation>
    <scope>NUCLEOTIDE SEQUENCE</scope>
</reference>
<name>A0A645B5A9_9ZZZZ</name>
<accession>A0A645B5A9</accession>
<evidence type="ECO:0000313" key="1">
    <source>
        <dbReference type="EMBL" id="MPM56914.1"/>
    </source>
</evidence>
<dbReference type="AlphaFoldDB" id="A0A645B5A9"/>
<dbReference type="EMBL" id="VSSQ01015999">
    <property type="protein sequence ID" value="MPM56914.1"/>
    <property type="molecule type" value="Genomic_DNA"/>
</dbReference>
<proteinExistence type="predicted"/>
<organism evidence="1">
    <name type="scientific">bioreactor metagenome</name>
    <dbReference type="NCBI Taxonomy" id="1076179"/>
    <lineage>
        <taxon>unclassified sequences</taxon>
        <taxon>metagenomes</taxon>
        <taxon>ecological metagenomes</taxon>
    </lineage>
</organism>